<dbReference type="RefSeq" id="YP_009303136.1">
    <property type="nucleotide sequence ID" value="NC_031252.1"/>
</dbReference>
<accession>A0A140G794</accession>
<dbReference type="KEGG" id="vg:29125707"/>
<dbReference type="GeneID" id="29125707"/>
<reference evidence="2" key="1">
    <citation type="submission" date="2016-02" db="EMBL/GenBank/DDBJ databases">
        <authorList>
            <person name="Wen L."/>
            <person name="He K."/>
            <person name="Yang H."/>
        </authorList>
    </citation>
    <scope>NUCLEOTIDE SEQUENCE [LARGE SCALE GENOMIC DNA]</scope>
</reference>
<sequence>MSDPYQPQFGNPITRWRPVFAWRPIWTVDRGWVWLRIVRRRRVHKFDYLGPGPEFWDQHAVDI</sequence>
<proteinExistence type="predicted"/>
<dbReference type="Proteomes" id="UP000204546">
    <property type="component" value="Segment"/>
</dbReference>
<keyword evidence="2" id="KW-1185">Reference proteome</keyword>
<name>A0A140G794_9CAUD</name>
<organism evidence="1 2">
    <name type="scientific">Arthrobacter phage BarretLemon</name>
    <dbReference type="NCBI Taxonomy" id="1796994"/>
    <lineage>
        <taxon>Viruses</taxon>
        <taxon>Duplodnaviria</taxon>
        <taxon>Heunggongvirae</taxon>
        <taxon>Uroviricota</taxon>
        <taxon>Caudoviricetes</taxon>
        <taxon>Berryhillviridae</taxon>
        <taxon>Marthavirus</taxon>
        <taxon>Marthavirus barretlemon</taxon>
    </lineage>
</organism>
<evidence type="ECO:0000313" key="1">
    <source>
        <dbReference type="EMBL" id="AMM44529.1"/>
    </source>
</evidence>
<gene>
    <name evidence="1" type="primary">67</name>
    <name evidence="1" type="ORF">BARRETLEMON_67</name>
</gene>
<protein>
    <submittedName>
        <fullName evidence="1">Uncharacterized protein</fullName>
    </submittedName>
</protein>
<evidence type="ECO:0000313" key="2">
    <source>
        <dbReference type="Proteomes" id="UP000204546"/>
    </source>
</evidence>
<dbReference type="EMBL" id="KU647629">
    <property type="protein sequence ID" value="AMM44529.1"/>
    <property type="molecule type" value="Genomic_DNA"/>
</dbReference>